<gene>
    <name evidence="2" type="ORF">GCM10010151_43670</name>
</gene>
<sequence length="60" mass="6252">MTEASGDHVDGYSGEQDHRRVDVPEIVQPGRRQCLGGSRFVVPDGQGCVGAGKAGVSAVR</sequence>
<dbReference type="Proteomes" id="UP001501822">
    <property type="component" value="Unassembled WGS sequence"/>
</dbReference>
<evidence type="ECO:0000313" key="2">
    <source>
        <dbReference type="EMBL" id="GAA0349147.1"/>
    </source>
</evidence>
<keyword evidence="3" id="KW-1185">Reference proteome</keyword>
<accession>A0ABP3GPW9</accession>
<organism evidence="2 3">
    <name type="scientific">Actinoallomurus spadix</name>
    <dbReference type="NCBI Taxonomy" id="79912"/>
    <lineage>
        <taxon>Bacteria</taxon>
        <taxon>Bacillati</taxon>
        <taxon>Actinomycetota</taxon>
        <taxon>Actinomycetes</taxon>
        <taxon>Streptosporangiales</taxon>
        <taxon>Thermomonosporaceae</taxon>
        <taxon>Actinoallomurus</taxon>
    </lineage>
</organism>
<proteinExistence type="predicted"/>
<comment type="caution">
    <text evidence="2">The sequence shown here is derived from an EMBL/GenBank/DDBJ whole genome shotgun (WGS) entry which is preliminary data.</text>
</comment>
<name>A0ABP3GPW9_9ACTN</name>
<evidence type="ECO:0000256" key="1">
    <source>
        <dbReference type="SAM" id="MobiDB-lite"/>
    </source>
</evidence>
<protein>
    <submittedName>
        <fullName evidence="2">Uncharacterized protein</fullName>
    </submittedName>
</protein>
<dbReference type="EMBL" id="BAAABM010000037">
    <property type="protein sequence ID" value="GAA0349147.1"/>
    <property type="molecule type" value="Genomic_DNA"/>
</dbReference>
<feature type="region of interest" description="Disordered" evidence="1">
    <location>
        <begin position="1"/>
        <end position="22"/>
    </location>
</feature>
<evidence type="ECO:0000313" key="3">
    <source>
        <dbReference type="Proteomes" id="UP001501822"/>
    </source>
</evidence>
<reference evidence="3" key="1">
    <citation type="journal article" date="2019" name="Int. J. Syst. Evol. Microbiol.">
        <title>The Global Catalogue of Microorganisms (GCM) 10K type strain sequencing project: providing services to taxonomists for standard genome sequencing and annotation.</title>
        <authorList>
            <consortium name="The Broad Institute Genomics Platform"/>
            <consortium name="The Broad Institute Genome Sequencing Center for Infectious Disease"/>
            <person name="Wu L."/>
            <person name="Ma J."/>
        </authorList>
    </citation>
    <scope>NUCLEOTIDE SEQUENCE [LARGE SCALE GENOMIC DNA]</scope>
    <source>
        <strain evidence="3">JCM 3146</strain>
    </source>
</reference>